<feature type="transmembrane region" description="Helical" evidence="1">
    <location>
        <begin position="95"/>
        <end position="117"/>
    </location>
</feature>
<comment type="caution">
    <text evidence="2">The sequence shown here is derived from an EMBL/GenBank/DDBJ whole genome shotgun (WGS) entry which is preliminary data.</text>
</comment>
<reference evidence="2" key="1">
    <citation type="submission" date="2021-02" db="EMBL/GenBank/DDBJ databases">
        <title>Psilocybe cubensis genome.</title>
        <authorList>
            <person name="Mckernan K.J."/>
            <person name="Crawford S."/>
            <person name="Trippe A."/>
            <person name="Kane L.T."/>
            <person name="Mclaughlin S."/>
        </authorList>
    </citation>
    <scope>NUCLEOTIDE SEQUENCE [LARGE SCALE GENOMIC DNA]</scope>
    <source>
        <strain evidence="2">MGC-MH-2018</strain>
    </source>
</reference>
<evidence type="ECO:0000313" key="2">
    <source>
        <dbReference type="EMBL" id="KAG5165537.1"/>
    </source>
</evidence>
<dbReference type="AlphaFoldDB" id="A0A8H7XRJ1"/>
<keyword evidence="1" id="KW-0812">Transmembrane</keyword>
<sequence>MTDSPPDYIQSLTIPIYAPANEPLNPKTLTRMQMQGSHNAHKYMRGYQIPPLERTTVRSSTRIAATTYRWEGEEENSAHSATHLPLPMDPIIERVGFWLFFLFTVWLFGFSMCVLILTTAELALIPILFLQFTQMILTIDLPLASLPLPMSILSALFFCSFLLTQLHECLPSILASELNARYSIWHHTRRDMPLALTFVGLISMYAVFSHGLALLIVDSDKTFWGARDVEGGGVLGVMLQGARGTVGCCVLVGMALVLWHWRCVKIQAERARGCSEARLEQYSY</sequence>
<feature type="transmembrane region" description="Helical" evidence="1">
    <location>
        <begin position="124"/>
        <end position="146"/>
    </location>
</feature>
<proteinExistence type="predicted"/>
<protein>
    <submittedName>
        <fullName evidence="2">Uncharacterized protein</fullName>
    </submittedName>
</protein>
<organism evidence="2">
    <name type="scientific">Psilocybe cubensis</name>
    <name type="common">Psychedelic mushroom</name>
    <name type="synonym">Stropharia cubensis</name>
    <dbReference type="NCBI Taxonomy" id="181762"/>
    <lineage>
        <taxon>Eukaryota</taxon>
        <taxon>Fungi</taxon>
        <taxon>Dikarya</taxon>
        <taxon>Basidiomycota</taxon>
        <taxon>Agaricomycotina</taxon>
        <taxon>Agaricomycetes</taxon>
        <taxon>Agaricomycetidae</taxon>
        <taxon>Agaricales</taxon>
        <taxon>Agaricineae</taxon>
        <taxon>Strophariaceae</taxon>
        <taxon>Psilocybe</taxon>
    </lineage>
</organism>
<gene>
    <name evidence="2" type="ORF">JR316_009117</name>
</gene>
<keyword evidence="1" id="KW-1133">Transmembrane helix</keyword>
<dbReference type="EMBL" id="JAFIQS010000009">
    <property type="protein sequence ID" value="KAG5165537.1"/>
    <property type="molecule type" value="Genomic_DNA"/>
</dbReference>
<name>A0A8H7XRJ1_PSICU</name>
<evidence type="ECO:0000256" key="1">
    <source>
        <dbReference type="SAM" id="Phobius"/>
    </source>
</evidence>
<feature type="transmembrane region" description="Helical" evidence="1">
    <location>
        <begin position="237"/>
        <end position="261"/>
    </location>
</feature>
<accession>A0A8H7XRJ1</accession>
<keyword evidence="1" id="KW-0472">Membrane</keyword>
<feature type="transmembrane region" description="Helical" evidence="1">
    <location>
        <begin position="194"/>
        <end position="217"/>
    </location>
</feature>